<keyword evidence="8" id="KW-0862">Zinc</keyword>
<feature type="domain" description="OTU" evidence="11">
    <location>
        <begin position="141"/>
        <end position="297"/>
    </location>
</feature>
<reference evidence="12" key="2">
    <citation type="submission" date="2021-10" db="EMBL/GenBank/DDBJ databases">
        <title>Phylogenomics reveals ancestral predisposition of the termite-cultivated fungus Termitomyces towards a domesticated lifestyle.</title>
        <authorList>
            <person name="Auxier B."/>
            <person name="Grum-Grzhimaylo A."/>
            <person name="Cardenas M.E."/>
            <person name="Lodge J.D."/>
            <person name="Laessoe T."/>
            <person name="Pedersen O."/>
            <person name="Smith M.E."/>
            <person name="Kuyper T.W."/>
            <person name="Franco-Molano E.A."/>
            <person name="Baroni T.J."/>
            <person name="Aanen D.K."/>
        </authorList>
    </citation>
    <scope>NUCLEOTIDE SEQUENCE</scope>
    <source>
        <strain evidence="12">D49</strain>
    </source>
</reference>
<dbReference type="CDD" id="cd22745">
    <property type="entry name" value="OTU_OTU1"/>
    <property type="match status" value="1"/>
</dbReference>
<dbReference type="InterPro" id="IPR048857">
    <property type="entry name" value="OTU1_Ubl"/>
</dbReference>
<feature type="compositionally biased region" description="Pro residues" evidence="10">
    <location>
        <begin position="108"/>
        <end position="118"/>
    </location>
</feature>
<evidence type="ECO:0000256" key="2">
    <source>
        <dbReference type="ARBA" id="ARBA00022670"/>
    </source>
</evidence>
<dbReference type="GO" id="GO:0005829">
    <property type="term" value="C:cytosol"/>
    <property type="evidence" value="ECO:0007669"/>
    <property type="project" value="TreeGrafter"/>
</dbReference>
<dbReference type="InterPro" id="IPR057766">
    <property type="entry name" value="Znf-C2H2_OTU1-like_C"/>
</dbReference>
<evidence type="ECO:0000259" key="11">
    <source>
        <dbReference type="PROSITE" id="PS50802"/>
    </source>
</evidence>
<keyword evidence="5 9" id="KW-0833">Ubl conjugation pathway</keyword>
<dbReference type="PANTHER" id="PTHR13312">
    <property type="entry name" value="HIV-INDUCED PROTEIN-7-LIKE PROTEASE"/>
    <property type="match status" value="1"/>
</dbReference>
<comment type="function">
    <text evidence="9">Hydrolase that can remove conjugated ubiquitin from proteins and may therefore play an important regulatory role at the level of protein turnover by preventing degradation.</text>
</comment>
<evidence type="ECO:0000256" key="7">
    <source>
        <dbReference type="ARBA" id="ARBA00022807"/>
    </source>
</evidence>
<dbReference type="GO" id="GO:0005634">
    <property type="term" value="C:nucleus"/>
    <property type="evidence" value="ECO:0007669"/>
    <property type="project" value="TreeGrafter"/>
</dbReference>
<protein>
    <recommendedName>
        <fullName evidence="9">Ubiquitin thioesterase OTU</fullName>
        <ecNumber evidence="9">3.4.19.12</ecNumber>
    </recommendedName>
</protein>
<evidence type="ECO:0000313" key="12">
    <source>
        <dbReference type="EMBL" id="KAG5635866.1"/>
    </source>
</evidence>
<dbReference type="Gene3D" id="3.90.70.80">
    <property type="match status" value="2"/>
</dbReference>
<keyword evidence="4" id="KW-0863">Zinc-finger</keyword>
<evidence type="ECO:0000256" key="5">
    <source>
        <dbReference type="ARBA" id="ARBA00022786"/>
    </source>
</evidence>
<evidence type="ECO:0000256" key="6">
    <source>
        <dbReference type="ARBA" id="ARBA00022801"/>
    </source>
</evidence>
<keyword evidence="13" id="KW-1185">Reference proteome</keyword>
<evidence type="ECO:0000256" key="10">
    <source>
        <dbReference type="SAM" id="MobiDB-lite"/>
    </source>
</evidence>
<proteinExistence type="predicted"/>
<keyword evidence="3" id="KW-0479">Metal-binding</keyword>
<reference evidence="12" key="1">
    <citation type="submission" date="2021-02" db="EMBL/GenBank/DDBJ databases">
        <authorList>
            <person name="Nieuwenhuis M."/>
            <person name="Van De Peppel L.J.J."/>
        </authorList>
    </citation>
    <scope>NUCLEOTIDE SEQUENCE</scope>
    <source>
        <strain evidence="12">D49</strain>
    </source>
</reference>
<dbReference type="GO" id="GO:0008270">
    <property type="term" value="F:zinc ion binding"/>
    <property type="evidence" value="ECO:0007669"/>
    <property type="project" value="UniProtKB-KW"/>
</dbReference>
<dbReference type="InterPro" id="IPR003323">
    <property type="entry name" value="OTU_dom"/>
</dbReference>
<dbReference type="GO" id="GO:0030968">
    <property type="term" value="P:endoplasmic reticulum unfolded protein response"/>
    <property type="evidence" value="ECO:0007669"/>
    <property type="project" value="TreeGrafter"/>
</dbReference>
<evidence type="ECO:0000256" key="8">
    <source>
        <dbReference type="ARBA" id="ARBA00022833"/>
    </source>
</evidence>
<comment type="subcellular location">
    <subcellularLocation>
        <location evidence="9">Cytoplasm</location>
    </subcellularLocation>
</comment>
<dbReference type="PANTHER" id="PTHR13312:SF0">
    <property type="entry name" value="UBIQUITIN THIOESTERASE OTU1"/>
    <property type="match status" value="1"/>
</dbReference>
<dbReference type="GO" id="GO:0004843">
    <property type="term" value="F:cysteine-type deubiquitinase activity"/>
    <property type="evidence" value="ECO:0007669"/>
    <property type="project" value="UniProtKB-UniRule"/>
</dbReference>
<dbReference type="GO" id="GO:0016579">
    <property type="term" value="P:protein deubiquitination"/>
    <property type="evidence" value="ECO:0007669"/>
    <property type="project" value="TreeGrafter"/>
</dbReference>
<dbReference type="OrthoDB" id="65596at2759"/>
<keyword evidence="9" id="KW-0963">Cytoplasm</keyword>
<gene>
    <name evidence="12" type="ORF">H0H81_009849</name>
</gene>
<evidence type="ECO:0000256" key="1">
    <source>
        <dbReference type="ARBA" id="ARBA00000707"/>
    </source>
</evidence>
<dbReference type="Pfam" id="PF21403">
    <property type="entry name" value="OTU1_UBXL"/>
    <property type="match status" value="1"/>
</dbReference>
<name>A0A9P7K5J3_9AGAR</name>
<dbReference type="Pfam" id="PF24560">
    <property type="entry name" value="zf-C2H2_OTU1_C"/>
    <property type="match status" value="1"/>
</dbReference>
<dbReference type="InterPro" id="IPR038765">
    <property type="entry name" value="Papain-like_cys_pep_sf"/>
</dbReference>
<evidence type="ECO:0000256" key="9">
    <source>
        <dbReference type="RuleBase" id="RU367104"/>
    </source>
</evidence>
<sequence length="377" mass="40733">MVGIRLRHPTGVATLQVSLDSDEFTVQDLQQEIYAVTKILPSRQNLKAGYPPHELTLIPELPIDSLGIKVGEQIIVSERPGAAARSSTVRQSQPAPAAAVQTRSPVSAPSPSPRPPQPQSISGPDYVETDGGVLIHRFMVVAQQVVPDDNSCLFSAVALLFEQSIDKAPEMRKIVAQAIRDKPETYTEAILGYVRTSDPSACIIMHDVTHSHLHTSLLIISNSSMPPDKYIATILKPSTWGGAIELTILAAHYNTEIASVDVETGRIDHFAPGTGATGGMRCVLVYSGIHYDAATLAPMPEAPGEWHQAMFPVTSSDEQDPVMLAAKKLADVLRAKRAYTNTATFDLKCEVCGQGLKGEKGAREHAEQTGHVRFGEY</sequence>
<comment type="caution">
    <text evidence="12">The sequence shown here is derived from an EMBL/GenBank/DDBJ whole genome shotgun (WGS) entry which is preliminary data.</text>
</comment>
<dbReference type="Proteomes" id="UP000717328">
    <property type="component" value="Unassembled WGS sequence"/>
</dbReference>
<comment type="catalytic activity">
    <reaction evidence="1 9">
        <text>Thiol-dependent hydrolysis of ester, thioester, amide, peptide and isopeptide bonds formed by the C-terminal Gly of ubiquitin (a 76-residue protein attached to proteins as an intracellular targeting signal).</text>
        <dbReference type="EC" id="3.4.19.12"/>
    </reaction>
</comment>
<dbReference type="PROSITE" id="PS50802">
    <property type="entry name" value="OTU"/>
    <property type="match status" value="1"/>
</dbReference>
<dbReference type="Gene3D" id="3.10.20.90">
    <property type="entry name" value="Phosphatidylinositol 3-kinase Catalytic Subunit, Chain A, domain 1"/>
    <property type="match status" value="1"/>
</dbReference>
<keyword evidence="6 9" id="KW-0378">Hydrolase</keyword>
<dbReference type="SUPFAM" id="SSF54001">
    <property type="entry name" value="Cysteine proteinases"/>
    <property type="match status" value="1"/>
</dbReference>
<organism evidence="12 13">
    <name type="scientific">Sphagnurus paluster</name>
    <dbReference type="NCBI Taxonomy" id="117069"/>
    <lineage>
        <taxon>Eukaryota</taxon>
        <taxon>Fungi</taxon>
        <taxon>Dikarya</taxon>
        <taxon>Basidiomycota</taxon>
        <taxon>Agaricomycotina</taxon>
        <taxon>Agaricomycetes</taxon>
        <taxon>Agaricomycetidae</taxon>
        <taxon>Agaricales</taxon>
        <taxon>Tricholomatineae</taxon>
        <taxon>Lyophyllaceae</taxon>
        <taxon>Sphagnurus</taxon>
    </lineage>
</organism>
<dbReference type="CDD" id="cd17059">
    <property type="entry name" value="Ubl_OTU1"/>
    <property type="match status" value="1"/>
</dbReference>
<accession>A0A9P7K5J3</accession>
<feature type="region of interest" description="Disordered" evidence="10">
    <location>
        <begin position="81"/>
        <end position="126"/>
    </location>
</feature>
<evidence type="ECO:0000256" key="4">
    <source>
        <dbReference type="ARBA" id="ARBA00022771"/>
    </source>
</evidence>
<evidence type="ECO:0000313" key="13">
    <source>
        <dbReference type="Proteomes" id="UP000717328"/>
    </source>
</evidence>
<dbReference type="AlphaFoldDB" id="A0A9P7K5J3"/>
<evidence type="ECO:0000256" key="3">
    <source>
        <dbReference type="ARBA" id="ARBA00022723"/>
    </source>
</evidence>
<dbReference type="EMBL" id="JABCKI010006011">
    <property type="protein sequence ID" value="KAG5635866.1"/>
    <property type="molecule type" value="Genomic_DNA"/>
</dbReference>
<keyword evidence="7 9" id="KW-0788">Thiol protease</keyword>
<feature type="compositionally biased region" description="Polar residues" evidence="10">
    <location>
        <begin position="85"/>
        <end position="94"/>
    </location>
</feature>
<keyword evidence="2" id="KW-0645">Protease</keyword>
<dbReference type="GO" id="GO:0036503">
    <property type="term" value="P:ERAD pathway"/>
    <property type="evidence" value="ECO:0007669"/>
    <property type="project" value="TreeGrafter"/>
</dbReference>
<dbReference type="EC" id="3.4.19.12" evidence="9"/>